<dbReference type="InterPro" id="IPR019775">
    <property type="entry name" value="WD40_repeat_CS"/>
</dbReference>
<feature type="repeat" description="WD" evidence="4">
    <location>
        <begin position="157"/>
        <end position="192"/>
    </location>
</feature>
<keyword evidence="2 4" id="KW-0853">WD repeat</keyword>
<comment type="subcellular location">
    <subcellularLocation>
        <location evidence="5">Endosome</location>
    </subcellularLocation>
</comment>
<dbReference type="GO" id="GO:0031931">
    <property type="term" value="C:TORC1 complex"/>
    <property type="evidence" value="ECO:0007669"/>
    <property type="project" value="UniProtKB-UniRule"/>
</dbReference>
<accession>A0ABC8KT72</accession>
<dbReference type="CDD" id="cd00200">
    <property type="entry name" value="WD40"/>
    <property type="match status" value="1"/>
</dbReference>
<evidence type="ECO:0000313" key="6">
    <source>
        <dbReference type="EMBL" id="CAH8360673.1"/>
    </source>
</evidence>
<comment type="caution">
    <text evidence="6">The sequence shown here is derived from an EMBL/GenBank/DDBJ whole genome shotgun (WGS) entry which is preliminary data.</text>
</comment>
<keyword evidence="5" id="KW-0967">Endosome</keyword>
<dbReference type="SUPFAM" id="SSF50978">
    <property type="entry name" value="WD40 repeat-like"/>
    <property type="match status" value="1"/>
</dbReference>
<dbReference type="GO" id="GO:0005768">
    <property type="term" value="C:endosome"/>
    <property type="evidence" value="ECO:0007669"/>
    <property type="project" value="UniProtKB-SubCell"/>
</dbReference>
<feature type="repeat" description="WD" evidence="4">
    <location>
        <begin position="199"/>
        <end position="240"/>
    </location>
</feature>
<dbReference type="Pfam" id="PF00400">
    <property type="entry name" value="WD40"/>
    <property type="match status" value="4"/>
</dbReference>
<dbReference type="PROSITE" id="PS50082">
    <property type="entry name" value="WD_REPEATS_2"/>
    <property type="match status" value="4"/>
</dbReference>
<dbReference type="PRINTS" id="PR00320">
    <property type="entry name" value="GPROTEINBRPT"/>
</dbReference>
<keyword evidence="7" id="KW-1185">Reference proteome</keyword>
<dbReference type="PROSITE" id="PS50294">
    <property type="entry name" value="WD_REPEATS_REGION"/>
    <property type="match status" value="4"/>
</dbReference>
<feature type="repeat" description="WD" evidence="4">
    <location>
        <begin position="65"/>
        <end position="106"/>
    </location>
</feature>
<dbReference type="SMART" id="SM00320">
    <property type="entry name" value="WD40"/>
    <property type="match status" value="5"/>
</dbReference>
<dbReference type="InterPro" id="IPR036322">
    <property type="entry name" value="WD40_repeat_dom_sf"/>
</dbReference>
<comment type="similarity">
    <text evidence="1 5">Belongs to the WD repeat LST8 family.</text>
</comment>
<dbReference type="EMBL" id="CAKOAT010291821">
    <property type="protein sequence ID" value="CAH8360673.1"/>
    <property type="molecule type" value="Genomic_DNA"/>
</dbReference>
<gene>
    <name evidence="6" type="ORF">ERUC_LOCUS26429</name>
</gene>
<evidence type="ECO:0000256" key="5">
    <source>
        <dbReference type="RuleBase" id="RU369068"/>
    </source>
</evidence>
<evidence type="ECO:0000256" key="3">
    <source>
        <dbReference type="ARBA" id="ARBA00022737"/>
    </source>
</evidence>
<dbReference type="AlphaFoldDB" id="A0ABC8KT72"/>
<dbReference type="PROSITE" id="PS00678">
    <property type="entry name" value="WD_REPEATS_1"/>
    <property type="match status" value="3"/>
</dbReference>
<evidence type="ECO:0000256" key="2">
    <source>
        <dbReference type="ARBA" id="ARBA00022574"/>
    </source>
</evidence>
<dbReference type="PANTHER" id="PTHR19842:SF3">
    <property type="entry name" value="TARGET OF RAPAMYCIN COMPLEX SUBUNIT LST8"/>
    <property type="match status" value="1"/>
</dbReference>
<organism evidence="6 7">
    <name type="scientific">Eruca vesicaria subsp. sativa</name>
    <name type="common">Garden rocket</name>
    <name type="synonym">Eruca sativa</name>
    <dbReference type="NCBI Taxonomy" id="29727"/>
    <lineage>
        <taxon>Eukaryota</taxon>
        <taxon>Viridiplantae</taxon>
        <taxon>Streptophyta</taxon>
        <taxon>Embryophyta</taxon>
        <taxon>Tracheophyta</taxon>
        <taxon>Spermatophyta</taxon>
        <taxon>Magnoliopsida</taxon>
        <taxon>eudicotyledons</taxon>
        <taxon>Gunneridae</taxon>
        <taxon>Pentapetalae</taxon>
        <taxon>rosids</taxon>
        <taxon>malvids</taxon>
        <taxon>Brassicales</taxon>
        <taxon>Brassicaceae</taxon>
        <taxon>Brassiceae</taxon>
        <taxon>Eruca</taxon>
    </lineage>
</organism>
<dbReference type="InterPro" id="IPR037588">
    <property type="entry name" value="MLST8"/>
</dbReference>
<dbReference type="PANTHER" id="PTHR19842">
    <property type="entry name" value="G BETA-LIKE PROTEIN GBL"/>
    <property type="match status" value="1"/>
</dbReference>
<dbReference type="Gene3D" id="2.130.10.10">
    <property type="entry name" value="YVTN repeat-like/Quinoprotein amine dehydrogenase"/>
    <property type="match status" value="1"/>
</dbReference>
<keyword evidence="3 5" id="KW-0677">Repeat</keyword>
<name>A0ABC8KT72_ERUVS</name>
<dbReference type="Proteomes" id="UP001642260">
    <property type="component" value="Unassembled WGS sequence"/>
</dbReference>
<proteinExistence type="inferred from homology"/>
<dbReference type="InterPro" id="IPR001680">
    <property type="entry name" value="WD40_rpt"/>
</dbReference>
<dbReference type="InterPro" id="IPR020472">
    <property type="entry name" value="WD40_PAC1"/>
</dbReference>
<evidence type="ECO:0000256" key="4">
    <source>
        <dbReference type="PROSITE-ProRule" id="PRU00221"/>
    </source>
</evidence>
<comment type="subunit">
    <text evidence="5">The target of rapamycin complex 1 (TORC1) is composed of at least RAPTOR, LST8 and TOR.</text>
</comment>
<protein>
    <recommendedName>
        <fullName evidence="5">Target of rapamycin complex subunit LST8</fullName>
        <shortName evidence="5">TORC subunit LST8</shortName>
    </recommendedName>
    <alternativeName>
        <fullName evidence="5">Lethal with SEC13 protein 8 homolog</fullName>
    </alternativeName>
</protein>
<comment type="function">
    <text evidence="5">Component of TORC1 complex, which is an essential cell growth regulator that controls plant development. Acts by activating transcription, protein synthesis and ribosome biogenesis, and inhibiting mRNA degradation and autophagy.</text>
</comment>
<sequence length="256" mass="28524">MEFYVGIMQARTFVGHTSNVMAVGFHANGNSMYSGSEDGTVRIWDLRAPDPPQEYERNCLKAYQPHGSVTPINTVVLHPNQIELISGDQDGIIRVWDTRMNAITIELVPEADTAIQSLSVMGDGTMLVAANDRGTCFIWNILRGNQVMTEFEPIHRLQAHNTHILKCVLSPGNKYLATASSDKTVKIWNVDNFTLHKILTGHQRWVWDCAFSVDAKFLFTASSDLTARLWSVEEGSELRVYRGHGKAVVCCALNDG</sequence>
<dbReference type="GO" id="GO:0031929">
    <property type="term" value="P:TOR signaling"/>
    <property type="evidence" value="ECO:0007669"/>
    <property type="project" value="UniProtKB-UniRule"/>
</dbReference>
<evidence type="ECO:0000313" key="7">
    <source>
        <dbReference type="Proteomes" id="UP001642260"/>
    </source>
</evidence>
<dbReference type="InterPro" id="IPR015943">
    <property type="entry name" value="WD40/YVTN_repeat-like_dom_sf"/>
</dbReference>
<reference evidence="6 7" key="1">
    <citation type="submission" date="2022-03" db="EMBL/GenBank/DDBJ databases">
        <authorList>
            <person name="Macdonald S."/>
            <person name="Ahmed S."/>
            <person name="Newling K."/>
        </authorList>
    </citation>
    <scope>NUCLEOTIDE SEQUENCE [LARGE SCALE GENOMIC DNA]</scope>
</reference>
<evidence type="ECO:0000256" key="1">
    <source>
        <dbReference type="ARBA" id="ARBA00009890"/>
    </source>
</evidence>
<feature type="repeat" description="WD" evidence="4">
    <location>
        <begin position="13"/>
        <end position="54"/>
    </location>
</feature>